<dbReference type="Proteomes" id="UP000292082">
    <property type="component" value="Unassembled WGS sequence"/>
</dbReference>
<evidence type="ECO:0000313" key="2">
    <source>
        <dbReference type="EMBL" id="TBU62764.1"/>
    </source>
</evidence>
<evidence type="ECO:0000313" key="1">
    <source>
        <dbReference type="EMBL" id="TBU51605.1"/>
    </source>
</evidence>
<name>A0A4Q9PC53_9APHY</name>
<accession>A0A4Q9PC53</accession>
<protein>
    <submittedName>
        <fullName evidence="1">Uncharacterized protein</fullName>
    </submittedName>
</protein>
<organism evidence="1 3">
    <name type="scientific">Dichomitus squalens</name>
    <dbReference type="NCBI Taxonomy" id="114155"/>
    <lineage>
        <taxon>Eukaryota</taxon>
        <taxon>Fungi</taxon>
        <taxon>Dikarya</taxon>
        <taxon>Basidiomycota</taxon>
        <taxon>Agaricomycotina</taxon>
        <taxon>Agaricomycetes</taxon>
        <taxon>Polyporales</taxon>
        <taxon>Polyporaceae</taxon>
        <taxon>Dichomitus</taxon>
    </lineage>
</organism>
<proteinExistence type="predicted"/>
<gene>
    <name evidence="2" type="ORF">BD310DRAFT_918132</name>
    <name evidence="1" type="ORF">BD310DRAFT_941912</name>
</gene>
<feature type="non-terminal residue" evidence="1">
    <location>
        <position position="60"/>
    </location>
</feature>
<evidence type="ECO:0000313" key="3">
    <source>
        <dbReference type="Proteomes" id="UP000292082"/>
    </source>
</evidence>
<dbReference type="EMBL" id="ML145302">
    <property type="protein sequence ID" value="TBU51605.1"/>
    <property type="molecule type" value="Genomic_DNA"/>
</dbReference>
<dbReference type="EMBL" id="ML145092">
    <property type="protein sequence ID" value="TBU62764.1"/>
    <property type="molecule type" value="Genomic_DNA"/>
</dbReference>
<feature type="non-terminal residue" evidence="1">
    <location>
        <position position="1"/>
    </location>
</feature>
<reference evidence="1 3" key="1">
    <citation type="submission" date="2019-01" db="EMBL/GenBank/DDBJ databases">
        <title>Draft genome sequences of three monokaryotic isolates of the white-rot basidiomycete fungus Dichomitus squalens.</title>
        <authorList>
            <consortium name="DOE Joint Genome Institute"/>
            <person name="Lopez S.C."/>
            <person name="Andreopoulos B."/>
            <person name="Pangilinan J."/>
            <person name="Lipzen A."/>
            <person name="Riley R."/>
            <person name="Ahrendt S."/>
            <person name="Ng V."/>
            <person name="Barry K."/>
            <person name="Daum C."/>
            <person name="Grigoriev I.V."/>
            <person name="Hilden K.S."/>
            <person name="Makela M.R."/>
            <person name="de Vries R.P."/>
        </authorList>
    </citation>
    <scope>NUCLEOTIDE SEQUENCE [LARGE SCALE GENOMIC DNA]</scope>
    <source>
        <strain evidence="1 3">CBS 464.89</strain>
    </source>
</reference>
<keyword evidence="3" id="KW-1185">Reference proteome</keyword>
<sequence>LLQLEAGGFSTLIRITGVQIPSTFKCPTRPKPFLSESPAVSPGNLLLALAQRPGIECVVS</sequence>
<dbReference type="AlphaFoldDB" id="A0A4Q9PC53"/>